<feature type="coiled-coil region" evidence="2">
    <location>
        <begin position="120"/>
        <end position="172"/>
    </location>
</feature>
<name>A0ABU1NKT4_9BURK</name>
<dbReference type="PANTHER" id="PTHR43156">
    <property type="entry name" value="STAGE II SPORULATION PROTEIN E-RELATED"/>
    <property type="match status" value="1"/>
</dbReference>
<dbReference type="Pfam" id="PF07228">
    <property type="entry name" value="SpoIIE"/>
    <property type="match status" value="1"/>
</dbReference>
<feature type="domain" description="PPM-type phosphatase" evidence="3">
    <location>
        <begin position="182"/>
        <end position="404"/>
    </location>
</feature>
<dbReference type="PANTHER" id="PTHR43156:SF2">
    <property type="entry name" value="STAGE II SPORULATION PROTEIN E"/>
    <property type="match status" value="1"/>
</dbReference>
<evidence type="ECO:0000256" key="1">
    <source>
        <dbReference type="ARBA" id="ARBA00022801"/>
    </source>
</evidence>
<keyword evidence="2" id="KW-0175">Coiled coil</keyword>
<protein>
    <submittedName>
        <fullName evidence="4">Serine phosphatase RsbU (Regulator of sigma subunit)</fullName>
    </submittedName>
</protein>
<evidence type="ECO:0000259" key="3">
    <source>
        <dbReference type="SMART" id="SM00331"/>
    </source>
</evidence>
<dbReference type="InterPro" id="IPR001932">
    <property type="entry name" value="PPM-type_phosphatase-like_dom"/>
</dbReference>
<dbReference type="InterPro" id="IPR052016">
    <property type="entry name" value="Bact_Sigma-Reg"/>
</dbReference>
<reference evidence="4 5" key="1">
    <citation type="submission" date="2023-07" db="EMBL/GenBank/DDBJ databases">
        <title>Sorghum-associated microbial communities from plants grown in Nebraska, USA.</title>
        <authorList>
            <person name="Schachtman D."/>
        </authorList>
    </citation>
    <scope>NUCLEOTIDE SEQUENCE [LARGE SCALE GENOMIC DNA]</scope>
    <source>
        <strain evidence="4 5">DS1781</strain>
    </source>
</reference>
<gene>
    <name evidence="4" type="ORF">J2739_004876</name>
</gene>
<keyword evidence="5" id="KW-1185">Reference proteome</keyword>
<dbReference type="Proteomes" id="UP001184230">
    <property type="component" value="Unassembled WGS sequence"/>
</dbReference>
<evidence type="ECO:0000313" key="5">
    <source>
        <dbReference type="Proteomes" id="UP001184230"/>
    </source>
</evidence>
<accession>A0ABU1NKT4</accession>
<proteinExistence type="predicted"/>
<evidence type="ECO:0000313" key="4">
    <source>
        <dbReference type="EMBL" id="MDR6539080.1"/>
    </source>
</evidence>
<evidence type="ECO:0000256" key="2">
    <source>
        <dbReference type="SAM" id="Coils"/>
    </source>
</evidence>
<comment type="caution">
    <text evidence="4">The sequence shown here is derived from an EMBL/GenBank/DDBJ whole genome shotgun (WGS) entry which is preliminary data.</text>
</comment>
<dbReference type="InterPro" id="IPR036457">
    <property type="entry name" value="PPM-type-like_dom_sf"/>
</dbReference>
<organism evidence="4 5">
    <name type="scientific">Variovorax soli</name>
    <dbReference type="NCBI Taxonomy" id="376815"/>
    <lineage>
        <taxon>Bacteria</taxon>
        <taxon>Pseudomonadati</taxon>
        <taxon>Pseudomonadota</taxon>
        <taxon>Betaproteobacteria</taxon>
        <taxon>Burkholderiales</taxon>
        <taxon>Comamonadaceae</taxon>
        <taxon>Variovorax</taxon>
    </lineage>
</organism>
<dbReference type="EMBL" id="JAVDRF010000014">
    <property type="protein sequence ID" value="MDR6539080.1"/>
    <property type="molecule type" value="Genomic_DNA"/>
</dbReference>
<sequence length="404" mass="44360">MLDLPAQISDSLMLLVHGQRVLAHLAVDDAQTLVHAGGDLAHYGLDGIRPGDAASDQISFLEGLLPLPESPFLLRSMEMPSGRVADVHFFADGGTVWIVLLDVTAEHDEAQRVQQKAYDMTLLSQREARLIEQLEAANQELRRAHSELAASREALQRTHDRLQHELRDAERYVRSILPAPLSEPLVVDWRFVPSTELGGDSFGYHWVDDEHFALYLIDVCGHGVGAALLSVAVADTLRSEALPRTDFRRPADVLAALNQAYQMERHGELFCTVWYGVYHRATGGLRYASAGHPPAMLVSGAPEAAGECRALKASGPSIGISPAARYAEEHCSLQSPARLFVFSDGTYEITRPDGSMLAFSDLAEALARPVRHGESELDRLLDFAREMHGAGPLEDDFTIIEMVL</sequence>
<keyword evidence="1" id="KW-0378">Hydrolase</keyword>
<dbReference type="RefSeq" id="WP_309906497.1">
    <property type="nucleotide sequence ID" value="NZ_JAVDRF010000014.1"/>
</dbReference>
<dbReference type="Gene3D" id="3.60.40.10">
    <property type="entry name" value="PPM-type phosphatase domain"/>
    <property type="match status" value="1"/>
</dbReference>
<dbReference type="SMART" id="SM00331">
    <property type="entry name" value="PP2C_SIG"/>
    <property type="match status" value="1"/>
</dbReference>